<organism evidence="2 3">
    <name type="scientific">Aldrovandia affinis</name>
    <dbReference type="NCBI Taxonomy" id="143900"/>
    <lineage>
        <taxon>Eukaryota</taxon>
        <taxon>Metazoa</taxon>
        <taxon>Chordata</taxon>
        <taxon>Craniata</taxon>
        <taxon>Vertebrata</taxon>
        <taxon>Euteleostomi</taxon>
        <taxon>Actinopterygii</taxon>
        <taxon>Neopterygii</taxon>
        <taxon>Teleostei</taxon>
        <taxon>Notacanthiformes</taxon>
        <taxon>Halosauridae</taxon>
        <taxon>Aldrovandia</taxon>
    </lineage>
</organism>
<dbReference type="Proteomes" id="UP001221898">
    <property type="component" value="Unassembled WGS sequence"/>
</dbReference>
<reference evidence="2" key="1">
    <citation type="journal article" date="2023" name="Science">
        <title>Genome structures resolve the early diversification of teleost fishes.</title>
        <authorList>
            <person name="Parey E."/>
            <person name="Louis A."/>
            <person name="Montfort J."/>
            <person name="Bouchez O."/>
            <person name="Roques C."/>
            <person name="Iampietro C."/>
            <person name="Lluch J."/>
            <person name="Castinel A."/>
            <person name="Donnadieu C."/>
            <person name="Desvignes T."/>
            <person name="Floi Bucao C."/>
            <person name="Jouanno E."/>
            <person name="Wen M."/>
            <person name="Mejri S."/>
            <person name="Dirks R."/>
            <person name="Jansen H."/>
            <person name="Henkel C."/>
            <person name="Chen W.J."/>
            <person name="Zahm M."/>
            <person name="Cabau C."/>
            <person name="Klopp C."/>
            <person name="Thompson A.W."/>
            <person name="Robinson-Rechavi M."/>
            <person name="Braasch I."/>
            <person name="Lecointre G."/>
            <person name="Bobe J."/>
            <person name="Postlethwait J.H."/>
            <person name="Berthelot C."/>
            <person name="Roest Crollius H."/>
            <person name="Guiguen Y."/>
        </authorList>
    </citation>
    <scope>NUCLEOTIDE SEQUENCE</scope>
    <source>
        <strain evidence="2">NC1722</strain>
    </source>
</reference>
<comment type="caution">
    <text evidence="2">The sequence shown here is derived from an EMBL/GenBank/DDBJ whole genome shotgun (WGS) entry which is preliminary data.</text>
</comment>
<dbReference type="EMBL" id="JAINUG010000029">
    <property type="protein sequence ID" value="KAJ8409753.1"/>
    <property type="molecule type" value="Genomic_DNA"/>
</dbReference>
<keyword evidence="3" id="KW-1185">Reference proteome</keyword>
<feature type="region of interest" description="Disordered" evidence="1">
    <location>
        <begin position="1"/>
        <end position="22"/>
    </location>
</feature>
<evidence type="ECO:0000256" key="1">
    <source>
        <dbReference type="SAM" id="MobiDB-lite"/>
    </source>
</evidence>
<feature type="compositionally biased region" description="Polar residues" evidence="1">
    <location>
        <begin position="1"/>
        <end position="13"/>
    </location>
</feature>
<proteinExistence type="predicted"/>
<name>A0AAD7WUQ9_9TELE</name>
<protein>
    <submittedName>
        <fullName evidence="2">Uncharacterized protein</fullName>
    </submittedName>
</protein>
<dbReference type="AlphaFoldDB" id="A0AAD7WUQ9"/>
<evidence type="ECO:0000313" key="2">
    <source>
        <dbReference type="EMBL" id="KAJ8409753.1"/>
    </source>
</evidence>
<evidence type="ECO:0000313" key="3">
    <source>
        <dbReference type="Proteomes" id="UP001221898"/>
    </source>
</evidence>
<gene>
    <name evidence="2" type="ORF">AAFF_G00218120</name>
</gene>
<sequence length="115" mass="11962">MSRASAHSRTVEVTNGEGAKPVILQESSELPSSFSVGPSKTNVPIWVRANLGGEQGMTSDTAEGEGQGGGHPRRDKGFTVTIHIATSGDDSGGGFTGPIERATREPFPEAALMRP</sequence>
<accession>A0AAD7WUQ9</accession>
<feature type="region of interest" description="Disordered" evidence="1">
    <location>
        <begin position="52"/>
        <end position="115"/>
    </location>
</feature>